<accession>A0A4Y2QWL6</accession>
<dbReference type="Proteomes" id="UP000499080">
    <property type="component" value="Unassembled WGS sequence"/>
</dbReference>
<organism evidence="1 2">
    <name type="scientific">Araneus ventricosus</name>
    <name type="common">Orbweaver spider</name>
    <name type="synonym">Epeira ventricosa</name>
    <dbReference type="NCBI Taxonomy" id="182803"/>
    <lineage>
        <taxon>Eukaryota</taxon>
        <taxon>Metazoa</taxon>
        <taxon>Ecdysozoa</taxon>
        <taxon>Arthropoda</taxon>
        <taxon>Chelicerata</taxon>
        <taxon>Arachnida</taxon>
        <taxon>Araneae</taxon>
        <taxon>Araneomorphae</taxon>
        <taxon>Entelegynae</taxon>
        <taxon>Araneoidea</taxon>
        <taxon>Araneidae</taxon>
        <taxon>Araneus</taxon>
    </lineage>
</organism>
<name>A0A4Y2QWL6_ARAVE</name>
<evidence type="ECO:0000313" key="2">
    <source>
        <dbReference type="Proteomes" id="UP000499080"/>
    </source>
</evidence>
<keyword evidence="2" id="KW-1185">Reference proteome</keyword>
<sequence>MLFLVKLPEGRFLEEFGHFVQNFLRHAKVPLLLTRAHLLVGGGGVVASFIKAPALVFERVASAATMTVRRAVMVQRNAIIGSETNRALQQSELINNLLQM</sequence>
<evidence type="ECO:0000313" key="1">
    <source>
        <dbReference type="EMBL" id="GBN67824.1"/>
    </source>
</evidence>
<comment type="caution">
    <text evidence="1">The sequence shown here is derived from an EMBL/GenBank/DDBJ whole genome shotgun (WGS) entry which is preliminary data.</text>
</comment>
<gene>
    <name evidence="1" type="ORF">AVEN_168662_1</name>
</gene>
<proteinExistence type="predicted"/>
<dbReference type="EMBL" id="BGPR01015052">
    <property type="protein sequence ID" value="GBN67824.1"/>
    <property type="molecule type" value="Genomic_DNA"/>
</dbReference>
<reference evidence="1 2" key="1">
    <citation type="journal article" date="2019" name="Sci. Rep.">
        <title>Orb-weaving spider Araneus ventricosus genome elucidates the spidroin gene catalogue.</title>
        <authorList>
            <person name="Kono N."/>
            <person name="Nakamura H."/>
            <person name="Ohtoshi R."/>
            <person name="Moran D.A.P."/>
            <person name="Shinohara A."/>
            <person name="Yoshida Y."/>
            <person name="Fujiwara M."/>
            <person name="Mori M."/>
            <person name="Tomita M."/>
            <person name="Arakawa K."/>
        </authorList>
    </citation>
    <scope>NUCLEOTIDE SEQUENCE [LARGE SCALE GENOMIC DNA]</scope>
</reference>
<protein>
    <submittedName>
        <fullName evidence="1">Uncharacterized protein</fullName>
    </submittedName>
</protein>
<dbReference type="AlphaFoldDB" id="A0A4Y2QWL6"/>